<keyword evidence="1" id="KW-0472">Membrane</keyword>
<name>A0ABT9W7Y4_9BACL</name>
<dbReference type="RefSeq" id="WP_307213396.1">
    <property type="nucleotide sequence ID" value="NZ_JAUSTI010000002.1"/>
</dbReference>
<gene>
    <name evidence="2" type="ORF">J2T19_000812</name>
</gene>
<keyword evidence="1" id="KW-0812">Transmembrane</keyword>
<evidence type="ECO:0000313" key="2">
    <source>
        <dbReference type="EMBL" id="MDQ0169372.1"/>
    </source>
</evidence>
<proteinExistence type="predicted"/>
<feature type="transmembrane region" description="Helical" evidence="1">
    <location>
        <begin position="60"/>
        <end position="79"/>
    </location>
</feature>
<sequence>MKMPVMLHVVRGLLGLKLVLLVYWMVLLQIKIKEADAQFMYLDVNSENLYSTFGYLEGEFYVRLIPALLAVTFISCKLYKTTMILLIVTLLQAIASKEVLSILIHLFMLIVVLVHRPSKTYLQRLTSKTEVANQ</sequence>
<feature type="transmembrane region" description="Helical" evidence="1">
    <location>
        <begin position="99"/>
        <end position="115"/>
    </location>
</feature>
<reference evidence="2 3" key="1">
    <citation type="submission" date="2023-07" db="EMBL/GenBank/DDBJ databases">
        <title>Sorghum-associated microbial communities from plants grown in Nebraska, USA.</title>
        <authorList>
            <person name="Schachtman D."/>
        </authorList>
    </citation>
    <scope>NUCLEOTIDE SEQUENCE [LARGE SCALE GENOMIC DNA]</scope>
    <source>
        <strain evidence="2 3">DS1314</strain>
    </source>
</reference>
<feature type="transmembrane region" description="Helical" evidence="1">
    <location>
        <begin position="12"/>
        <end position="32"/>
    </location>
</feature>
<protein>
    <submittedName>
        <fullName evidence="2">Uncharacterized protein</fullName>
    </submittedName>
</protein>
<dbReference type="Proteomes" id="UP001233836">
    <property type="component" value="Unassembled WGS sequence"/>
</dbReference>
<keyword evidence="3" id="KW-1185">Reference proteome</keyword>
<accession>A0ABT9W7Y4</accession>
<dbReference type="EMBL" id="JAUSTI010000002">
    <property type="protein sequence ID" value="MDQ0169372.1"/>
    <property type="molecule type" value="Genomic_DNA"/>
</dbReference>
<keyword evidence="1" id="KW-1133">Transmembrane helix</keyword>
<comment type="caution">
    <text evidence="2">The sequence shown here is derived from an EMBL/GenBank/DDBJ whole genome shotgun (WGS) entry which is preliminary data.</text>
</comment>
<organism evidence="2 3">
    <name type="scientific">Paenibacillus tundrae</name>
    <dbReference type="NCBI Taxonomy" id="528187"/>
    <lineage>
        <taxon>Bacteria</taxon>
        <taxon>Bacillati</taxon>
        <taxon>Bacillota</taxon>
        <taxon>Bacilli</taxon>
        <taxon>Bacillales</taxon>
        <taxon>Paenibacillaceae</taxon>
        <taxon>Paenibacillus</taxon>
    </lineage>
</organism>
<evidence type="ECO:0000256" key="1">
    <source>
        <dbReference type="SAM" id="Phobius"/>
    </source>
</evidence>
<evidence type="ECO:0000313" key="3">
    <source>
        <dbReference type="Proteomes" id="UP001233836"/>
    </source>
</evidence>